<dbReference type="Gene3D" id="1.10.510.10">
    <property type="entry name" value="Transferase(Phosphotransferase) domain 1"/>
    <property type="match status" value="1"/>
</dbReference>
<reference evidence="2" key="1">
    <citation type="journal article" date="2020" name="Nature">
        <title>Giant virus diversity and host interactions through global metagenomics.</title>
        <authorList>
            <person name="Schulz F."/>
            <person name="Roux S."/>
            <person name="Paez-Espino D."/>
            <person name="Jungbluth S."/>
            <person name="Walsh D.A."/>
            <person name="Denef V.J."/>
            <person name="McMahon K.D."/>
            <person name="Konstantinidis K.T."/>
            <person name="Eloe-Fadrosh E.A."/>
            <person name="Kyrpides N.C."/>
            <person name="Woyke T."/>
        </authorList>
    </citation>
    <scope>NUCLEOTIDE SEQUENCE</scope>
    <source>
        <strain evidence="2">GVMAG-S-1101169-75</strain>
    </source>
</reference>
<dbReference type="PROSITE" id="PS00108">
    <property type="entry name" value="PROTEIN_KINASE_ST"/>
    <property type="match status" value="1"/>
</dbReference>
<proteinExistence type="predicted"/>
<evidence type="ECO:0000313" key="2">
    <source>
        <dbReference type="EMBL" id="QHU12070.1"/>
    </source>
</evidence>
<dbReference type="PROSITE" id="PS50011">
    <property type="entry name" value="PROTEIN_KINASE_DOM"/>
    <property type="match status" value="1"/>
</dbReference>
<dbReference type="PANTHER" id="PTHR44167">
    <property type="entry name" value="OVARIAN-SPECIFIC SERINE/THREONINE-PROTEIN KINASE LOK-RELATED"/>
    <property type="match status" value="1"/>
</dbReference>
<name>A0A6C0K5J9_9ZZZZ</name>
<accession>A0A6C0K5J9</accession>
<dbReference type="SMART" id="SM00220">
    <property type="entry name" value="S_TKc"/>
    <property type="match status" value="1"/>
</dbReference>
<dbReference type="GO" id="GO:0044773">
    <property type="term" value="P:mitotic DNA damage checkpoint signaling"/>
    <property type="evidence" value="ECO:0007669"/>
    <property type="project" value="TreeGrafter"/>
</dbReference>
<sequence length="505" mass="60366">MRIVTEANQYIDSLSESDYSLRKLYTIDRVLLDFQKKRGMPLTVQEKHCLGLFFYIRLFIPRDSEILQFYFYALQEDADRKEVERRLHEIGSNLVREETFHRMDFQAFLFLCKIVRRIFPGIGGQSLVNNFSFLNDDLMEKYQKSRKTRAVNKYRLKTGMKTQLLGKGSYGEVFRRQGVIDKIYFPSGEREDGLQNAILWDRIITQEIDRTRQYMRSPVIQIDRSQNRISFRNDGISLFDLLISKEIDDETAEKLLKGWISIMYSLLLLHRAGYAHRDIKMENVLFDPKSGKLGLIDFDLMMNFDDLNSHIYQPVYYVWPLETYYYRARGLLLDKKHKKTVFICSDENGFISRMQESKYCKLWTLFGTDPRLAFEILLERIQRQGDKVQVDPSSFPKDSYSEIYFKVYASKENRELIRYDPSKVDTFSVGILMMFVFYHHESMSNYLQRTYDDSIIRDLHFMIFRMTHPLPKERYHGEKAYEVWIEWMKRASRSIPETNKRKKTI</sequence>
<organism evidence="2">
    <name type="scientific">viral metagenome</name>
    <dbReference type="NCBI Taxonomy" id="1070528"/>
    <lineage>
        <taxon>unclassified sequences</taxon>
        <taxon>metagenomes</taxon>
        <taxon>organismal metagenomes</taxon>
    </lineage>
</organism>
<evidence type="ECO:0000259" key="1">
    <source>
        <dbReference type="PROSITE" id="PS50011"/>
    </source>
</evidence>
<dbReference type="GO" id="GO:0005634">
    <property type="term" value="C:nucleus"/>
    <property type="evidence" value="ECO:0007669"/>
    <property type="project" value="TreeGrafter"/>
</dbReference>
<dbReference type="EMBL" id="MN740797">
    <property type="protein sequence ID" value="QHU12070.1"/>
    <property type="molecule type" value="Genomic_DNA"/>
</dbReference>
<dbReference type="Pfam" id="PF00069">
    <property type="entry name" value="Pkinase"/>
    <property type="match status" value="1"/>
</dbReference>
<dbReference type="GO" id="GO:0004674">
    <property type="term" value="F:protein serine/threonine kinase activity"/>
    <property type="evidence" value="ECO:0007669"/>
    <property type="project" value="TreeGrafter"/>
</dbReference>
<protein>
    <recommendedName>
        <fullName evidence="1">Protein kinase domain-containing protein</fullName>
    </recommendedName>
</protein>
<feature type="domain" description="Protein kinase" evidence="1">
    <location>
        <begin position="159"/>
        <end position="488"/>
    </location>
</feature>
<dbReference type="AlphaFoldDB" id="A0A6C0K5J9"/>
<dbReference type="GO" id="GO:0005524">
    <property type="term" value="F:ATP binding"/>
    <property type="evidence" value="ECO:0007669"/>
    <property type="project" value="InterPro"/>
</dbReference>
<dbReference type="PANTHER" id="PTHR44167:SF24">
    <property type="entry name" value="SERINE_THREONINE-PROTEIN KINASE CHK2"/>
    <property type="match status" value="1"/>
</dbReference>
<dbReference type="InterPro" id="IPR011009">
    <property type="entry name" value="Kinase-like_dom_sf"/>
</dbReference>
<dbReference type="SUPFAM" id="SSF56112">
    <property type="entry name" value="Protein kinase-like (PK-like)"/>
    <property type="match status" value="1"/>
</dbReference>
<dbReference type="InterPro" id="IPR000719">
    <property type="entry name" value="Prot_kinase_dom"/>
</dbReference>
<dbReference type="InterPro" id="IPR008271">
    <property type="entry name" value="Ser/Thr_kinase_AS"/>
</dbReference>